<dbReference type="PANTHER" id="PTHR30522">
    <property type="entry name" value="NUCLEOSIDE TRIPHOSPHATE PYROPHOSPHOHYDROLASE"/>
    <property type="match status" value="1"/>
</dbReference>
<dbReference type="NCBIfam" id="TIGR00444">
    <property type="entry name" value="mazG"/>
    <property type="match status" value="1"/>
</dbReference>
<feature type="domain" description="NTP pyrophosphohydrolase MazG-like" evidence="2">
    <location>
        <begin position="392"/>
        <end position="448"/>
    </location>
</feature>
<dbReference type="InterPro" id="IPR014777">
    <property type="entry name" value="4pyrrole_Mease_sub1"/>
</dbReference>
<dbReference type="Proteomes" id="UP001623592">
    <property type="component" value="Unassembled WGS sequence"/>
</dbReference>
<reference evidence="3 4" key="1">
    <citation type="submission" date="2024-11" db="EMBL/GenBank/DDBJ databases">
        <authorList>
            <person name="Heng Y.C."/>
            <person name="Lim A.C.H."/>
            <person name="Lee J.K.Y."/>
            <person name="Kittelmann S."/>
        </authorList>
    </citation>
    <scope>NUCLEOTIDE SEQUENCE [LARGE SCALE GENOMIC DNA]</scope>
    <source>
        <strain evidence="3 4">WILCCON 0114</strain>
    </source>
</reference>
<dbReference type="InterPro" id="IPR035996">
    <property type="entry name" value="4pyrrol_Methylase_sf"/>
</dbReference>
<dbReference type="CDD" id="cd11528">
    <property type="entry name" value="NTP-PPase_MazG_Nterm"/>
    <property type="match status" value="1"/>
</dbReference>
<dbReference type="GO" id="GO:0047429">
    <property type="term" value="F:nucleoside triphosphate diphosphatase activity"/>
    <property type="evidence" value="ECO:0007669"/>
    <property type="project" value="UniProtKB-EC"/>
</dbReference>
<dbReference type="EC" id="3.6.1.9" evidence="3"/>
<dbReference type="CDD" id="cd11723">
    <property type="entry name" value="YabN_N_like"/>
    <property type="match status" value="1"/>
</dbReference>
<comment type="caution">
    <text evidence="3">The sequence shown here is derived from an EMBL/GenBank/DDBJ whole genome shotgun (WGS) entry which is preliminary data.</text>
</comment>
<keyword evidence="3" id="KW-0378">Hydrolase</keyword>
<dbReference type="InterPro" id="IPR048011">
    <property type="entry name" value="NTP-PPase_MazG-like_C"/>
</dbReference>
<sequence length="487" mass="56239">MIKIVGLGPGSKDAITFGTLELLKNSSNVILRTEKHPTVKYLKEMGIKFQTYDEKYEKSESFDDVYNSIAEDIIKKYSKAEEIVYAVPGHPLVAEKSVEILLKLCKEQGIQAEVLPAVSFIDVVMERLQIDPVKGLKIIDAFDMKNQILDKRIGLIITQVYNKFIASDVKLALLEYYNDDTEICFIRAAGVKGMESIRTMPLYELDRQEDIDYLTSVYIPRDIENNKDFYDLLGIMDKLRSNEGCPWDREQTHESIKKAMIEESYEVVEAIEKNDDNAIIEELGDVLFQIVFHAQLGKEEGMYNINDVISGICNKMIYRHPHVFGDSNCETSSEVIKKWDEIKKDEQGLKSYTDELRHVPKILPSLMRADKVQRKAAKVGFDLDNIECAFNKVLEELSEVKCEYKGDKKDRILEEVGDLIFSVVNVARFLDIDSEFALNYTIDKFIKRFEYIENEAFNQKLKLEDMTLKQMNKLWDEVKSIKKDKIQ</sequence>
<dbReference type="InterPro" id="IPR004518">
    <property type="entry name" value="MazG-like_dom"/>
</dbReference>
<evidence type="ECO:0000313" key="4">
    <source>
        <dbReference type="Proteomes" id="UP001623592"/>
    </source>
</evidence>
<feature type="domain" description="NTP pyrophosphohydrolase MazG-like" evidence="2">
    <location>
        <begin position="251"/>
        <end position="324"/>
    </location>
</feature>
<name>A0ABW8TMC6_9CLOT</name>
<dbReference type="Pfam" id="PF03819">
    <property type="entry name" value="MazG"/>
    <property type="match status" value="2"/>
</dbReference>
<keyword evidence="4" id="KW-1185">Reference proteome</keyword>
<dbReference type="CDD" id="cd11529">
    <property type="entry name" value="NTP-PPase_MazG_Cterm"/>
    <property type="match status" value="1"/>
</dbReference>
<dbReference type="SUPFAM" id="SSF101386">
    <property type="entry name" value="all-alpha NTP pyrophosphatases"/>
    <property type="match status" value="2"/>
</dbReference>
<dbReference type="SUPFAM" id="SSF53790">
    <property type="entry name" value="Tetrapyrrole methylase"/>
    <property type="match status" value="1"/>
</dbReference>
<dbReference type="InterPro" id="IPR048015">
    <property type="entry name" value="NTP-PPase_MazG-like_N"/>
</dbReference>
<feature type="domain" description="Tetrapyrrole methylase" evidence="1">
    <location>
        <begin position="2"/>
        <end position="205"/>
    </location>
</feature>
<accession>A0ABW8TMC6</accession>
<dbReference type="Pfam" id="PF00590">
    <property type="entry name" value="TP_methylase"/>
    <property type="match status" value="1"/>
</dbReference>
<dbReference type="Gene3D" id="1.10.287.1080">
    <property type="entry name" value="MazG-like"/>
    <property type="match status" value="2"/>
</dbReference>
<dbReference type="InterPro" id="IPR011551">
    <property type="entry name" value="NTP_PyrPHydrolase_MazG"/>
</dbReference>
<proteinExistence type="predicted"/>
<dbReference type="PANTHER" id="PTHR30522:SF0">
    <property type="entry name" value="NUCLEOSIDE TRIPHOSPHATE PYROPHOSPHOHYDROLASE"/>
    <property type="match status" value="1"/>
</dbReference>
<dbReference type="EMBL" id="JBJIAA010000015">
    <property type="protein sequence ID" value="MFL0252134.1"/>
    <property type="molecule type" value="Genomic_DNA"/>
</dbReference>
<dbReference type="InterPro" id="IPR035013">
    <property type="entry name" value="YabN_N"/>
</dbReference>
<dbReference type="RefSeq" id="WP_406788785.1">
    <property type="nucleotide sequence ID" value="NZ_JBJIAA010000015.1"/>
</dbReference>
<gene>
    <name evidence="3" type="primary">mazG</name>
    <name evidence="3" type="ORF">ACJDT4_17095</name>
</gene>
<dbReference type="InterPro" id="IPR000878">
    <property type="entry name" value="4pyrrol_Mease"/>
</dbReference>
<evidence type="ECO:0000259" key="2">
    <source>
        <dbReference type="Pfam" id="PF03819"/>
    </source>
</evidence>
<evidence type="ECO:0000259" key="1">
    <source>
        <dbReference type="Pfam" id="PF00590"/>
    </source>
</evidence>
<dbReference type="InterPro" id="IPR024180">
    <property type="entry name" value="Tetrapyrrole_Mease/MazG_pred"/>
</dbReference>
<dbReference type="PIRSF" id="PIRSF002845">
    <property type="entry name" value="Ttrprl_mtas_MazG"/>
    <property type="match status" value="1"/>
</dbReference>
<protein>
    <submittedName>
        <fullName evidence="3">Nucleoside triphosphate pyrophosphohydrolase</fullName>
        <ecNumber evidence="3">3.6.1.9</ecNumber>
    </submittedName>
</protein>
<dbReference type="Gene3D" id="3.40.1010.10">
    <property type="entry name" value="Cobalt-precorrin-4 Transmethylase, Domain 1"/>
    <property type="match status" value="1"/>
</dbReference>
<organism evidence="3 4">
    <name type="scientific">Clostridium neuense</name>
    <dbReference type="NCBI Taxonomy" id="1728934"/>
    <lineage>
        <taxon>Bacteria</taxon>
        <taxon>Bacillati</taxon>
        <taxon>Bacillota</taxon>
        <taxon>Clostridia</taxon>
        <taxon>Eubacteriales</taxon>
        <taxon>Clostridiaceae</taxon>
        <taxon>Clostridium</taxon>
    </lineage>
</organism>
<dbReference type="NCBIfam" id="NF007113">
    <property type="entry name" value="PRK09562.1"/>
    <property type="match status" value="1"/>
</dbReference>
<evidence type="ECO:0000313" key="3">
    <source>
        <dbReference type="EMBL" id="MFL0252134.1"/>
    </source>
</evidence>